<sequence length="297" mass="32282">MTTPVRTGGDMDALRRRYALRHLAARCGVYGAAVLAALVCALPFLWSLVSAFKQNRDLYNPQSNPFAFNEPATPDHVTFLFTDTPFLTFVGNTLLVGALVVAVTLLLALPAAYSLARLDRPWGTPMGIAIFMVYLVPPSLLFLSLTRVVVTLGLEDSLWSMVVVYPTITVPVSVWLLIGFLKAVPKDVEEQAMVDGYSRIGAFLRAVLPLLFPGVVAVVVFSFTLTASEFVYALAFVSASPEMVVSTGVPTQLVRGDVFFWQSLQAATVLTAVPIAFVFNLFLDRFVTGFTMGAVKT</sequence>
<evidence type="ECO:0000259" key="8">
    <source>
        <dbReference type="PROSITE" id="PS50928"/>
    </source>
</evidence>
<dbReference type="PANTHER" id="PTHR32243">
    <property type="entry name" value="MALTOSE TRANSPORT SYSTEM PERMEASE-RELATED"/>
    <property type="match status" value="1"/>
</dbReference>
<dbReference type="Gene3D" id="1.10.3720.10">
    <property type="entry name" value="MetI-like"/>
    <property type="match status" value="1"/>
</dbReference>
<feature type="transmembrane region" description="Helical" evidence="7">
    <location>
        <begin position="23"/>
        <end position="46"/>
    </location>
</feature>
<dbReference type="Proteomes" id="UP001597063">
    <property type="component" value="Unassembled WGS sequence"/>
</dbReference>
<protein>
    <submittedName>
        <fullName evidence="9">Carbohydrate ABC transporter permease</fullName>
    </submittedName>
</protein>
<reference evidence="10" key="1">
    <citation type="journal article" date="2019" name="Int. J. Syst. Evol. Microbiol.">
        <title>The Global Catalogue of Microorganisms (GCM) 10K type strain sequencing project: providing services to taxonomists for standard genome sequencing and annotation.</title>
        <authorList>
            <consortium name="The Broad Institute Genomics Platform"/>
            <consortium name="The Broad Institute Genome Sequencing Center for Infectious Disease"/>
            <person name="Wu L."/>
            <person name="Ma J."/>
        </authorList>
    </citation>
    <scope>NUCLEOTIDE SEQUENCE [LARGE SCALE GENOMIC DNA]</scope>
    <source>
        <strain evidence="10">JCM 9371</strain>
    </source>
</reference>
<dbReference type="Pfam" id="PF00528">
    <property type="entry name" value="BPD_transp_1"/>
    <property type="match status" value="1"/>
</dbReference>
<organism evidence="9 10">
    <name type="scientific">Actinomadura fibrosa</name>
    <dbReference type="NCBI Taxonomy" id="111802"/>
    <lineage>
        <taxon>Bacteria</taxon>
        <taxon>Bacillati</taxon>
        <taxon>Actinomycetota</taxon>
        <taxon>Actinomycetes</taxon>
        <taxon>Streptosporangiales</taxon>
        <taxon>Thermomonosporaceae</taxon>
        <taxon>Actinomadura</taxon>
    </lineage>
</organism>
<dbReference type="EMBL" id="JBHTGP010000033">
    <property type="protein sequence ID" value="MFD0691821.1"/>
    <property type="molecule type" value="Genomic_DNA"/>
</dbReference>
<evidence type="ECO:0000313" key="9">
    <source>
        <dbReference type="EMBL" id="MFD0691821.1"/>
    </source>
</evidence>
<feature type="domain" description="ABC transmembrane type-1" evidence="8">
    <location>
        <begin position="90"/>
        <end position="282"/>
    </location>
</feature>
<evidence type="ECO:0000256" key="1">
    <source>
        <dbReference type="ARBA" id="ARBA00004651"/>
    </source>
</evidence>
<dbReference type="InterPro" id="IPR035906">
    <property type="entry name" value="MetI-like_sf"/>
</dbReference>
<evidence type="ECO:0000256" key="4">
    <source>
        <dbReference type="ARBA" id="ARBA00022692"/>
    </source>
</evidence>
<keyword evidence="3" id="KW-1003">Cell membrane</keyword>
<dbReference type="SUPFAM" id="SSF161098">
    <property type="entry name" value="MetI-like"/>
    <property type="match status" value="1"/>
</dbReference>
<dbReference type="RefSeq" id="WP_207399526.1">
    <property type="nucleotide sequence ID" value="NZ_CAACUY010000011.1"/>
</dbReference>
<feature type="transmembrane region" description="Helical" evidence="7">
    <location>
        <begin position="259"/>
        <end position="283"/>
    </location>
</feature>
<dbReference type="PROSITE" id="PS50928">
    <property type="entry name" value="ABC_TM1"/>
    <property type="match status" value="1"/>
</dbReference>
<dbReference type="CDD" id="cd06261">
    <property type="entry name" value="TM_PBP2"/>
    <property type="match status" value="1"/>
</dbReference>
<evidence type="ECO:0000256" key="2">
    <source>
        <dbReference type="ARBA" id="ARBA00022448"/>
    </source>
</evidence>
<accession>A0ABW2XZT2</accession>
<dbReference type="PANTHER" id="PTHR32243:SF18">
    <property type="entry name" value="INNER MEMBRANE ABC TRANSPORTER PERMEASE PROTEIN YCJP"/>
    <property type="match status" value="1"/>
</dbReference>
<keyword evidence="2 7" id="KW-0813">Transport</keyword>
<name>A0ABW2XZT2_9ACTN</name>
<evidence type="ECO:0000313" key="10">
    <source>
        <dbReference type="Proteomes" id="UP001597063"/>
    </source>
</evidence>
<dbReference type="InterPro" id="IPR000515">
    <property type="entry name" value="MetI-like"/>
</dbReference>
<comment type="similarity">
    <text evidence="7">Belongs to the binding-protein-dependent transport system permease family.</text>
</comment>
<keyword evidence="4 7" id="KW-0812">Transmembrane</keyword>
<keyword evidence="5 7" id="KW-1133">Transmembrane helix</keyword>
<dbReference type="InterPro" id="IPR050901">
    <property type="entry name" value="BP-dep_ABC_trans_perm"/>
</dbReference>
<evidence type="ECO:0000256" key="3">
    <source>
        <dbReference type="ARBA" id="ARBA00022475"/>
    </source>
</evidence>
<feature type="transmembrane region" description="Helical" evidence="7">
    <location>
        <begin position="202"/>
        <end position="225"/>
    </location>
</feature>
<proteinExistence type="inferred from homology"/>
<evidence type="ECO:0000256" key="7">
    <source>
        <dbReference type="RuleBase" id="RU363032"/>
    </source>
</evidence>
<feature type="transmembrane region" description="Helical" evidence="7">
    <location>
        <begin position="128"/>
        <end position="150"/>
    </location>
</feature>
<gene>
    <name evidence="9" type="ORF">ACFQZM_45535</name>
</gene>
<comment type="caution">
    <text evidence="9">The sequence shown here is derived from an EMBL/GenBank/DDBJ whole genome shotgun (WGS) entry which is preliminary data.</text>
</comment>
<evidence type="ECO:0000256" key="6">
    <source>
        <dbReference type="ARBA" id="ARBA00023136"/>
    </source>
</evidence>
<feature type="transmembrane region" description="Helical" evidence="7">
    <location>
        <begin position="162"/>
        <end position="181"/>
    </location>
</feature>
<comment type="subcellular location">
    <subcellularLocation>
        <location evidence="1 7">Cell membrane</location>
        <topology evidence="1 7">Multi-pass membrane protein</topology>
    </subcellularLocation>
</comment>
<evidence type="ECO:0000256" key="5">
    <source>
        <dbReference type="ARBA" id="ARBA00022989"/>
    </source>
</evidence>
<keyword evidence="10" id="KW-1185">Reference proteome</keyword>
<keyword evidence="6 7" id="KW-0472">Membrane</keyword>
<feature type="transmembrane region" description="Helical" evidence="7">
    <location>
        <begin position="94"/>
        <end position="116"/>
    </location>
</feature>